<dbReference type="PANTHER" id="PTHR12728">
    <property type="entry name" value="BRIX DOMAIN CONTAINING PROTEIN"/>
    <property type="match status" value="1"/>
</dbReference>
<comment type="subcellular location">
    <subcellularLocation>
        <location evidence="1 4">Nucleus</location>
        <location evidence="1 4">Nucleolus</location>
    </subcellularLocation>
</comment>
<feature type="region of interest" description="Disordered" evidence="5">
    <location>
        <begin position="1"/>
        <end position="40"/>
    </location>
</feature>
<dbReference type="GO" id="GO:0019843">
    <property type="term" value="F:rRNA binding"/>
    <property type="evidence" value="ECO:0007669"/>
    <property type="project" value="UniProtKB-UniRule"/>
</dbReference>
<feature type="compositionally biased region" description="Acidic residues" evidence="5">
    <location>
        <begin position="332"/>
        <end position="341"/>
    </location>
</feature>
<sequence length="341" mass="38824">MGSGSKIIRNTASKQIHRLDKKISQSKAKQSRKVSSVTKPKRVKAHVTRAIKNKEPKLVENTKNLLVMRGNKTNEDVNTLLRDLRMLKAPYAKMMGKKNDIHVFEDENNVEFLTQKNDASLFMVGSSTKKRPNNIVFGRTFDGHILDVMEFGFSHFKGIDAFKCKSKKAPGSKPCFVFTGDLWESNEMFMKLKNILIDIFRGTIVESVNVKGLDHVIVCTAYNDKVFFRSYSVDFKKANDSHPRVELEEMGPRFDLEFRRHKFASADLMKAATKKPKGLAPKKIKNISRDELTGDKLGRIHIDRPDIYTMQSRRVKALRKTPADLKKSAAEGGDDIEMVEE</sequence>
<dbReference type="EnsemblProtists" id="PYU1_T014610">
    <property type="protein sequence ID" value="PYU1_T014610"/>
    <property type="gene ID" value="PYU1_G014579"/>
</dbReference>
<dbReference type="STRING" id="431595.K3XBL1"/>
<name>K3XBL1_GLOUD</name>
<evidence type="ECO:0000313" key="7">
    <source>
        <dbReference type="EnsemblProtists" id="PYU1_T014610"/>
    </source>
</evidence>
<dbReference type="HOGENOM" id="CLU_049783_1_1_1"/>
<evidence type="ECO:0000256" key="4">
    <source>
        <dbReference type="RuleBase" id="RU367086"/>
    </source>
</evidence>
<dbReference type="InterPro" id="IPR039770">
    <property type="entry name" value="Rpf2"/>
</dbReference>
<reference evidence="8" key="2">
    <citation type="submission" date="2010-04" db="EMBL/GenBank/DDBJ databases">
        <authorList>
            <person name="Buell R."/>
            <person name="Hamilton J."/>
            <person name="Hostetler J."/>
        </authorList>
    </citation>
    <scope>NUCLEOTIDE SEQUENCE [LARGE SCALE GENOMIC DNA]</scope>
    <source>
        <strain evidence="8">DAOM:BR144</strain>
    </source>
</reference>
<evidence type="ECO:0000256" key="1">
    <source>
        <dbReference type="ARBA" id="ARBA00004604"/>
    </source>
</evidence>
<evidence type="ECO:0000256" key="2">
    <source>
        <dbReference type="ARBA" id="ARBA00010782"/>
    </source>
</evidence>
<dbReference type="EMBL" id="GL376618">
    <property type="status" value="NOT_ANNOTATED_CDS"/>
    <property type="molecule type" value="Genomic_DNA"/>
</dbReference>
<keyword evidence="8" id="KW-1185">Reference proteome</keyword>
<dbReference type="eggNOG" id="KOG3031">
    <property type="taxonomic scope" value="Eukaryota"/>
</dbReference>
<dbReference type="Pfam" id="PF04427">
    <property type="entry name" value="Brix"/>
    <property type="match status" value="1"/>
</dbReference>
<dbReference type="VEuPathDB" id="FungiDB:PYU1_G014579"/>
<dbReference type="InterPro" id="IPR007109">
    <property type="entry name" value="Brix"/>
</dbReference>
<accession>K3XBL1</accession>
<dbReference type="SMART" id="SM00879">
    <property type="entry name" value="Brix"/>
    <property type="match status" value="1"/>
</dbReference>
<dbReference type="AlphaFoldDB" id="K3XBL1"/>
<protein>
    <recommendedName>
        <fullName evidence="4">Ribosome production factor 2 homolog</fullName>
    </recommendedName>
    <alternativeName>
        <fullName evidence="4">Ribosome biogenesis protein RPF2 homolog</fullName>
    </alternativeName>
</protein>
<dbReference type="Proteomes" id="UP000019132">
    <property type="component" value="Unassembled WGS sequence"/>
</dbReference>
<dbReference type="PROSITE" id="PS50833">
    <property type="entry name" value="BRIX"/>
    <property type="match status" value="1"/>
</dbReference>
<feature type="region of interest" description="Disordered" evidence="5">
    <location>
        <begin position="319"/>
        <end position="341"/>
    </location>
</feature>
<dbReference type="InParanoid" id="K3XBL1"/>
<evidence type="ECO:0000313" key="8">
    <source>
        <dbReference type="Proteomes" id="UP000019132"/>
    </source>
</evidence>
<dbReference type="OMA" id="VGLKPMF"/>
<feature type="compositionally biased region" description="Polar residues" evidence="5">
    <location>
        <begin position="25"/>
        <end position="38"/>
    </location>
</feature>
<dbReference type="GO" id="GO:0005730">
    <property type="term" value="C:nucleolus"/>
    <property type="evidence" value="ECO:0007669"/>
    <property type="project" value="UniProtKB-SubCell"/>
</dbReference>
<keyword evidence="3 4" id="KW-0539">Nucleus</keyword>
<evidence type="ECO:0000256" key="3">
    <source>
        <dbReference type="ARBA" id="ARBA00023242"/>
    </source>
</evidence>
<dbReference type="GO" id="GO:0000027">
    <property type="term" value="P:ribosomal large subunit assembly"/>
    <property type="evidence" value="ECO:0007669"/>
    <property type="project" value="InterPro"/>
</dbReference>
<evidence type="ECO:0000259" key="6">
    <source>
        <dbReference type="PROSITE" id="PS50833"/>
    </source>
</evidence>
<feature type="domain" description="Brix" evidence="6">
    <location>
        <begin position="63"/>
        <end position="267"/>
    </location>
</feature>
<dbReference type="GO" id="GO:0000463">
    <property type="term" value="P:maturation of LSU-rRNA from tricistronic rRNA transcript (SSU-rRNA, 5.8S rRNA, LSU-rRNA)"/>
    <property type="evidence" value="ECO:0007669"/>
    <property type="project" value="TreeGrafter"/>
</dbReference>
<reference evidence="7" key="3">
    <citation type="submission" date="2015-02" db="UniProtKB">
        <authorList>
            <consortium name="EnsemblProtists"/>
        </authorList>
    </citation>
    <scope>IDENTIFICATION</scope>
    <source>
        <strain evidence="7">DAOM BR144</strain>
    </source>
</reference>
<comment type="similarity">
    <text evidence="2 4">Belongs to the RPF2 family.</text>
</comment>
<evidence type="ECO:0000256" key="5">
    <source>
        <dbReference type="SAM" id="MobiDB-lite"/>
    </source>
</evidence>
<reference evidence="8" key="1">
    <citation type="journal article" date="2010" name="Genome Biol.">
        <title>Genome sequence of the necrotrophic plant pathogen Pythium ultimum reveals original pathogenicity mechanisms and effector repertoire.</title>
        <authorList>
            <person name="Levesque C.A."/>
            <person name="Brouwer H."/>
            <person name="Cano L."/>
            <person name="Hamilton J.P."/>
            <person name="Holt C."/>
            <person name="Huitema E."/>
            <person name="Raffaele S."/>
            <person name="Robideau G.P."/>
            <person name="Thines M."/>
            <person name="Win J."/>
            <person name="Zerillo M.M."/>
            <person name="Beakes G.W."/>
            <person name="Boore J.L."/>
            <person name="Busam D."/>
            <person name="Dumas B."/>
            <person name="Ferriera S."/>
            <person name="Fuerstenberg S.I."/>
            <person name="Gachon C.M."/>
            <person name="Gaulin E."/>
            <person name="Govers F."/>
            <person name="Grenville-Briggs L."/>
            <person name="Horner N."/>
            <person name="Hostetler J."/>
            <person name="Jiang R.H."/>
            <person name="Johnson J."/>
            <person name="Krajaejun T."/>
            <person name="Lin H."/>
            <person name="Meijer H.J."/>
            <person name="Moore B."/>
            <person name="Morris P."/>
            <person name="Phuntmart V."/>
            <person name="Puiu D."/>
            <person name="Shetty J."/>
            <person name="Stajich J.E."/>
            <person name="Tripathy S."/>
            <person name="Wawra S."/>
            <person name="van West P."/>
            <person name="Whitty B.R."/>
            <person name="Coutinho P.M."/>
            <person name="Henrissat B."/>
            <person name="Martin F."/>
            <person name="Thomas P.D."/>
            <person name="Tyler B.M."/>
            <person name="De Vries R.P."/>
            <person name="Kamoun S."/>
            <person name="Yandell M."/>
            <person name="Tisserat N."/>
            <person name="Buell C.R."/>
        </authorList>
    </citation>
    <scope>NUCLEOTIDE SEQUENCE</scope>
    <source>
        <strain evidence="8">DAOM:BR144</strain>
    </source>
</reference>
<proteinExistence type="inferred from homology"/>
<dbReference type="PANTHER" id="PTHR12728:SF0">
    <property type="entry name" value="RIBOSOME PRODUCTION FACTOR 2 HOMOLOG"/>
    <property type="match status" value="1"/>
</dbReference>
<organism evidence="7 8">
    <name type="scientific">Globisporangium ultimum (strain ATCC 200006 / CBS 805.95 / DAOM BR144)</name>
    <name type="common">Pythium ultimum</name>
    <dbReference type="NCBI Taxonomy" id="431595"/>
    <lineage>
        <taxon>Eukaryota</taxon>
        <taxon>Sar</taxon>
        <taxon>Stramenopiles</taxon>
        <taxon>Oomycota</taxon>
        <taxon>Peronosporomycetes</taxon>
        <taxon>Pythiales</taxon>
        <taxon>Pythiaceae</taxon>
        <taxon>Globisporangium</taxon>
    </lineage>
</organism>